<dbReference type="InterPro" id="IPR036291">
    <property type="entry name" value="NAD(P)-bd_dom_sf"/>
</dbReference>
<gene>
    <name evidence="3" type="ORF">EPA93_09915</name>
</gene>
<dbReference type="KEGG" id="kbs:EPA93_09915"/>
<accession>A0A4P6JM49</accession>
<dbReference type="Proteomes" id="UP000290365">
    <property type="component" value="Chromosome"/>
</dbReference>
<evidence type="ECO:0000259" key="2">
    <source>
        <dbReference type="Pfam" id="PF03807"/>
    </source>
</evidence>
<reference evidence="3 4" key="1">
    <citation type="submission" date="2019-01" db="EMBL/GenBank/DDBJ databases">
        <title>Ktedonosporobacter rubrisoli SCAWS-G2.</title>
        <authorList>
            <person name="Huang Y."/>
            <person name="Yan B."/>
        </authorList>
    </citation>
    <scope>NUCLEOTIDE SEQUENCE [LARGE SCALE GENOMIC DNA]</scope>
    <source>
        <strain evidence="3 4">SCAWS-G2</strain>
    </source>
</reference>
<organism evidence="3 4">
    <name type="scientific">Ktedonosporobacter rubrisoli</name>
    <dbReference type="NCBI Taxonomy" id="2509675"/>
    <lineage>
        <taxon>Bacteria</taxon>
        <taxon>Bacillati</taxon>
        <taxon>Chloroflexota</taxon>
        <taxon>Ktedonobacteria</taxon>
        <taxon>Ktedonobacterales</taxon>
        <taxon>Ktedonosporobacteraceae</taxon>
        <taxon>Ktedonosporobacter</taxon>
    </lineage>
</organism>
<dbReference type="InterPro" id="IPR029752">
    <property type="entry name" value="D-isomer_DH_CS1"/>
</dbReference>
<dbReference type="InterPro" id="IPR051267">
    <property type="entry name" value="STEAP_metalloreductase"/>
</dbReference>
<proteinExistence type="predicted"/>
<dbReference type="PANTHER" id="PTHR14239">
    <property type="entry name" value="DUDULIN-RELATED"/>
    <property type="match status" value="1"/>
</dbReference>
<feature type="domain" description="Pyrroline-5-carboxylate reductase catalytic N-terminal" evidence="2">
    <location>
        <begin position="2"/>
        <end position="93"/>
    </location>
</feature>
<keyword evidence="4" id="KW-1185">Reference proteome</keyword>
<dbReference type="SUPFAM" id="SSF51735">
    <property type="entry name" value="NAD(P)-binding Rossmann-fold domains"/>
    <property type="match status" value="1"/>
</dbReference>
<evidence type="ECO:0000313" key="3">
    <source>
        <dbReference type="EMBL" id="QBD76305.1"/>
    </source>
</evidence>
<dbReference type="AlphaFoldDB" id="A0A4P6JM49"/>
<keyword evidence="1" id="KW-0560">Oxidoreductase</keyword>
<protein>
    <recommendedName>
        <fullName evidence="2">Pyrroline-5-carboxylate reductase catalytic N-terminal domain-containing protein</fullName>
    </recommendedName>
</protein>
<dbReference type="RefSeq" id="WP_129886964.1">
    <property type="nucleotide sequence ID" value="NZ_CP035758.1"/>
</dbReference>
<name>A0A4P6JM49_KTERU</name>
<dbReference type="OrthoDB" id="9786864at2"/>
<dbReference type="InterPro" id="IPR028939">
    <property type="entry name" value="P5C_Rdtase_cat_N"/>
</dbReference>
<dbReference type="Pfam" id="PF03807">
    <property type="entry name" value="F420_oxidored"/>
    <property type="match status" value="1"/>
</dbReference>
<sequence length="221" mass="23411">MKIAIIGVGHIGTNLAHQFASKGHLVTLAFSRDEQRLQALAQQLGSHVQAASPAVAASQAKVIVLSVPWNLLDMALSQMGQVHGKIVIDATNPFSQGLVDLEGLSSLAFNQRRLPGAKIAKAFNTLTAGFQAEVAAGEHRPIAMFYSALASEADDVCRELISAMGFVPVALEGSAEVLMEAPRREGAIYGEGYTPSDAERIAQAARHDLAEASRLANTLKQ</sequence>
<dbReference type="EMBL" id="CP035758">
    <property type="protein sequence ID" value="QBD76305.1"/>
    <property type="molecule type" value="Genomic_DNA"/>
</dbReference>
<dbReference type="Gene3D" id="3.40.50.720">
    <property type="entry name" value="NAD(P)-binding Rossmann-like Domain"/>
    <property type="match status" value="1"/>
</dbReference>
<evidence type="ECO:0000313" key="4">
    <source>
        <dbReference type="Proteomes" id="UP000290365"/>
    </source>
</evidence>
<evidence type="ECO:0000256" key="1">
    <source>
        <dbReference type="ARBA" id="ARBA00023002"/>
    </source>
</evidence>
<dbReference type="PROSITE" id="PS00065">
    <property type="entry name" value="D_2_HYDROXYACID_DH_1"/>
    <property type="match status" value="1"/>
</dbReference>
<dbReference type="GO" id="GO:0016491">
    <property type="term" value="F:oxidoreductase activity"/>
    <property type="evidence" value="ECO:0007669"/>
    <property type="project" value="UniProtKB-KW"/>
</dbReference>